<dbReference type="GO" id="GO:0006048">
    <property type="term" value="P:UDP-N-acetylglucosamine biosynthetic process"/>
    <property type="evidence" value="ECO:0007669"/>
    <property type="project" value="UniProtKB-UniRule"/>
</dbReference>
<dbReference type="EMBL" id="CAJNOK010004514">
    <property type="protein sequence ID" value="CAF0940055.1"/>
    <property type="molecule type" value="Genomic_DNA"/>
</dbReference>
<comment type="caution">
    <text evidence="9">The sequence shown here is derived from an EMBL/GenBank/DDBJ whole genome shotgun (WGS) entry which is preliminary data.</text>
</comment>
<dbReference type="InterPro" id="IPR000182">
    <property type="entry name" value="GNAT_dom"/>
</dbReference>
<dbReference type="InterPro" id="IPR016181">
    <property type="entry name" value="Acyl_CoA_acyltransferase"/>
</dbReference>
<dbReference type="SUPFAM" id="SSF55729">
    <property type="entry name" value="Acyl-CoA N-acyltransferases (Nat)"/>
    <property type="match status" value="1"/>
</dbReference>
<dbReference type="PROSITE" id="PS51186">
    <property type="entry name" value="GNAT"/>
    <property type="match status" value="1"/>
</dbReference>
<proteinExistence type="inferred from homology"/>
<organism evidence="9 10">
    <name type="scientific">Didymodactylos carnosus</name>
    <dbReference type="NCBI Taxonomy" id="1234261"/>
    <lineage>
        <taxon>Eukaryota</taxon>
        <taxon>Metazoa</taxon>
        <taxon>Spiralia</taxon>
        <taxon>Gnathifera</taxon>
        <taxon>Rotifera</taxon>
        <taxon>Eurotatoria</taxon>
        <taxon>Bdelloidea</taxon>
        <taxon>Philodinida</taxon>
        <taxon>Philodinidae</taxon>
        <taxon>Didymodactylos</taxon>
    </lineage>
</organism>
<evidence type="ECO:0000313" key="10">
    <source>
        <dbReference type="Proteomes" id="UP000682733"/>
    </source>
</evidence>
<keyword evidence="3 6" id="KW-0808">Transferase</keyword>
<keyword evidence="4 6" id="KW-0012">Acyltransferase</keyword>
<dbReference type="CDD" id="cd04301">
    <property type="entry name" value="NAT_SF"/>
    <property type="match status" value="1"/>
</dbReference>
<dbReference type="GO" id="GO:0004343">
    <property type="term" value="F:glucosamine 6-phosphate N-acetyltransferase activity"/>
    <property type="evidence" value="ECO:0007669"/>
    <property type="project" value="UniProtKB-UniRule"/>
</dbReference>
<evidence type="ECO:0000313" key="9">
    <source>
        <dbReference type="EMBL" id="CAF3715309.1"/>
    </source>
</evidence>
<accession>A0A8S2I5G5</accession>
<feature type="domain" description="N-acetyltransferase" evidence="7">
    <location>
        <begin position="69"/>
        <end position="228"/>
    </location>
</feature>
<evidence type="ECO:0000256" key="4">
    <source>
        <dbReference type="ARBA" id="ARBA00023315"/>
    </source>
</evidence>
<dbReference type="Pfam" id="PF00583">
    <property type="entry name" value="Acetyltransf_1"/>
    <property type="match status" value="1"/>
</dbReference>
<dbReference type="AlphaFoldDB" id="A0A8S2I5G5"/>
<evidence type="ECO:0000256" key="1">
    <source>
        <dbReference type="ARBA" id="ARBA00004832"/>
    </source>
</evidence>
<dbReference type="Proteomes" id="UP000682733">
    <property type="component" value="Unassembled WGS sequence"/>
</dbReference>
<evidence type="ECO:0000313" key="8">
    <source>
        <dbReference type="EMBL" id="CAF0940055.1"/>
    </source>
</evidence>
<dbReference type="PANTHER" id="PTHR13355">
    <property type="entry name" value="GLUCOSAMINE 6-PHOSPHATE N-ACETYLTRANSFERASE"/>
    <property type="match status" value="1"/>
</dbReference>
<evidence type="ECO:0000256" key="6">
    <source>
        <dbReference type="RuleBase" id="RU365086"/>
    </source>
</evidence>
<name>A0A8S2I5G5_9BILA</name>
<protein>
    <recommendedName>
        <fullName evidence="6">Glucosamine 6-phosphate N-acetyltransferase</fullName>
        <ecNumber evidence="6">2.3.1.4</ecNumber>
    </recommendedName>
</protein>
<dbReference type="EC" id="2.3.1.4" evidence="6"/>
<sequence length="228" mass="26679">ITSAYFINMTDQLNNVYNGHNGQNGHSSKDVDVDNDEKYIFAPEILKTVFKLFSTKDSKLNGNVYDSKYLLRPLSYDDYDHNYIEVLRQLTECGVITREQFVKRFNEMKQCPDTYYVLILEDLHTNLIIGTATFVCERKFIRQLGLRGRIEDVVIDNTYRGQNLGKLLIEILTTLSSLRGCYKISLECKDHLVKFYQQFGYNHEDKQNFLCQRFKNLSTSCTEQKSQQ</sequence>
<dbReference type="Gene3D" id="3.40.630.30">
    <property type="match status" value="1"/>
</dbReference>
<evidence type="ECO:0000256" key="2">
    <source>
        <dbReference type="ARBA" id="ARBA00006048"/>
    </source>
</evidence>
<comment type="pathway">
    <text evidence="1 6">Nucleotide-sugar biosynthesis; UDP-N-acetyl-alpha-D-glucosamine biosynthesis; N-acetyl-alpha-D-glucosamine 1-phosphate from alpha-D-glucosamine 6-phosphate (route I): step 1/2.</text>
</comment>
<dbReference type="InterPro" id="IPR039143">
    <property type="entry name" value="GNPNAT1-like"/>
</dbReference>
<feature type="non-terminal residue" evidence="9">
    <location>
        <position position="1"/>
    </location>
</feature>
<reference evidence="9" key="1">
    <citation type="submission" date="2021-02" db="EMBL/GenBank/DDBJ databases">
        <authorList>
            <person name="Nowell W R."/>
        </authorList>
    </citation>
    <scope>NUCLEOTIDE SEQUENCE</scope>
</reference>
<evidence type="ECO:0000259" key="7">
    <source>
        <dbReference type="PROSITE" id="PS51186"/>
    </source>
</evidence>
<evidence type="ECO:0000256" key="5">
    <source>
        <dbReference type="ARBA" id="ARBA00048964"/>
    </source>
</evidence>
<dbReference type="EMBL" id="CAJOBA010004519">
    <property type="protein sequence ID" value="CAF3715309.1"/>
    <property type="molecule type" value="Genomic_DNA"/>
</dbReference>
<dbReference type="FunFam" id="3.40.630.30:FF:000043">
    <property type="entry name" value="Glucosamine 6-phosphate N-acetyltransferase"/>
    <property type="match status" value="1"/>
</dbReference>
<dbReference type="PANTHER" id="PTHR13355:SF11">
    <property type="entry name" value="GLUCOSAMINE 6-PHOSPHATE N-ACETYLTRANSFERASE"/>
    <property type="match status" value="1"/>
</dbReference>
<gene>
    <name evidence="8" type="ORF">OVA965_LOCUS11589</name>
    <name evidence="9" type="ORF">TMI583_LOCUS11593</name>
</gene>
<dbReference type="Proteomes" id="UP000677228">
    <property type="component" value="Unassembled WGS sequence"/>
</dbReference>
<comment type="similarity">
    <text evidence="2 6">Belongs to the acetyltransferase family. GNA1 subfamily.</text>
</comment>
<comment type="catalytic activity">
    <reaction evidence="5 6">
        <text>D-glucosamine 6-phosphate + acetyl-CoA = N-acetyl-D-glucosamine 6-phosphate + CoA + H(+)</text>
        <dbReference type="Rhea" id="RHEA:10292"/>
        <dbReference type="ChEBI" id="CHEBI:15378"/>
        <dbReference type="ChEBI" id="CHEBI:57287"/>
        <dbReference type="ChEBI" id="CHEBI:57288"/>
        <dbReference type="ChEBI" id="CHEBI:57513"/>
        <dbReference type="ChEBI" id="CHEBI:58725"/>
        <dbReference type="EC" id="2.3.1.4"/>
    </reaction>
</comment>
<evidence type="ECO:0000256" key="3">
    <source>
        <dbReference type="ARBA" id="ARBA00022679"/>
    </source>
</evidence>